<feature type="domain" description="HNH nuclease" evidence="1">
    <location>
        <begin position="45"/>
        <end position="92"/>
    </location>
</feature>
<dbReference type="RefSeq" id="WP_012175504.1">
    <property type="nucleotide sequence ID" value="NC_009943.1"/>
</dbReference>
<dbReference type="STRING" id="96561.Dole_2088"/>
<evidence type="ECO:0000313" key="4">
    <source>
        <dbReference type="Proteomes" id="UP000008561"/>
    </source>
</evidence>
<protein>
    <recommendedName>
        <fullName evidence="5">HNH endonuclease</fullName>
    </recommendedName>
</protein>
<dbReference type="AlphaFoldDB" id="A8ZTV9"/>
<dbReference type="HOGENOM" id="CLU_061527_0_0_7"/>
<feature type="domain" description="SMODS-associated and fused to various effectors" evidence="2">
    <location>
        <begin position="187"/>
        <end position="379"/>
    </location>
</feature>
<dbReference type="Pfam" id="PF18145">
    <property type="entry name" value="SAVED"/>
    <property type="match status" value="1"/>
</dbReference>
<dbReference type="Proteomes" id="UP000008561">
    <property type="component" value="Chromosome"/>
</dbReference>
<name>A8ZTV9_DESOH</name>
<evidence type="ECO:0000259" key="2">
    <source>
        <dbReference type="Pfam" id="PF18145"/>
    </source>
</evidence>
<organism evidence="3 4">
    <name type="scientific">Desulfosudis oleivorans (strain DSM 6200 / JCM 39069 / Hxd3)</name>
    <name type="common">Desulfococcus oleovorans</name>
    <dbReference type="NCBI Taxonomy" id="96561"/>
    <lineage>
        <taxon>Bacteria</taxon>
        <taxon>Pseudomonadati</taxon>
        <taxon>Thermodesulfobacteriota</taxon>
        <taxon>Desulfobacteria</taxon>
        <taxon>Desulfobacterales</taxon>
        <taxon>Desulfosudaceae</taxon>
        <taxon>Desulfosudis</taxon>
    </lineage>
</organism>
<dbReference type="EMBL" id="CP000859">
    <property type="protein sequence ID" value="ABW67892.1"/>
    <property type="molecule type" value="Genomic_DNA"/>
</dbReference>
<keyword evidence="4" id="KW-1185">Reference proteome</keyword>
<reference evidence="3 4" key="1">
    <citation type="submission" date="2007-10" db="EMBL/GenBank/DDBJ databases">
        <title>Complete sequence of Desulfococcus oleovorans Hxd3.</title>
        <authorList>
            <consortium name="US DOE Joint Genome Institute"/>
            <person name="Copeland A."/>
            <person name="Lucas S."/>
            <person name="Lapidus A."/>
            <person name="Barry K."/>
            <person name="Glavina del Rio T."/>
            <person name="Dalin E."/>
            <person name="Tice H."/>
            <person name="Pitluck S."/>
            <person name="Kiss H."/>
            <person name="Brettin T."/>
            <person name="Bruce D."/>
            <person name="Detter J.C."/>
            <person name="Han C."/>
            <person name="Schmutz J."/>
            <person name="Larimer F."/>
            <person name="Land M."/>
            <person name="Hauser L."/>
            <person name="Kyrpides N."/>
            <person name="Kim E."/>
            <person name="Wawrik B."/>
            <person name="Richardson P."/>
        </authorList>
    </citation>
    <scope>NUCLEOTIDE SEQUENCE [LARGE SCALE GENOMIC DNA]</scope>
    <source>
        <strain evidence="4">DSM 6200 / JCM 39069 / Hxd3</strain>
    </source>
</reference>
<dbReference type="InterPro" id="IPR003615">
    <property type="entry name" value="HNH_nuc"/>
</dbReference>
<dbReference type="eggNOG" id="COG1403">
    <property type="taxonomic scope" value="Bacteria"/>
</dbReference>
<dbReference type="InterPro" id="IPR040836">
    <property type="entry name" value="SAVED"/>
</dbReference>
<proteinExistence type="predicted"/>
<dbReference type="KEGG" id="dol:Dole_2088"/>
<dbReference type="OrthoDB" id="5379188at2"/>
<sequence>MPKEVTRYIKKEVERELWARAAGRCQFAGCNRLLYKSPVTQENVNISEKAHIYAFSERGPRGWGQFSFNRKLLNDVSNLMLMCHDCHKTIDQDKGGKKYSAELLIGWKNEHEKRVAIVTGVNPEKKSHVILYGANIGEQKSSLQPEEAKAALFPLKYPAEEKTINLSMKWEGKDDEKGYWDTESKNLRDAFQRKLIPLIETADPYHLSVFAIAPMPLLTLLGSLLNDKVPVDVYQRRREPHPTWQWADTPKNFDFLIKPPNTFLHPPALLLSLSDSIAHDRVTSVTGKDISIWEVTIEKPGNDFLTSREQLSIYRRTVRSLLVDIGKAHGKATPLSIFPAMPVACAVELGRVRMPKADSKWIVYDQNNLKKKFIKALEIT</sequence>
<dbReference type="NCBIfam" id="NF033611">
    <property type="entry name" value="SAVED"/>
    <property type="match status" value="1"/>
</dbReference>
<evidence type="ECO:0000313" key="3">
    <source>
        <dbReference type="EMBL" id="ABW67892.1"/>
    </source>
</evidence>
<evidence type="ECO:0008006" key="5">
    <source>
        <dbReference type="Google" id="ProtNLM"/>
    </source>
</evidence>
<evidence type="ECO:0000259" key="1">
    <source>
        <dbReference type="Pfam" id="PF13391"/>
    </source>
</evidence>
<accession>A8ZTV9</accession>
<gene>
    <name evidence="3" type="ordered locus">Dole_2088</name>
</gene>
<dbReference type="Pfam" id="PF13391">
    <property type="entry name" value="HNH_2"/>
    <property type="match status" value="1"/>
</dbReference>